<evidence type="ECO:0000259" key="1">
    <source>
        <dbReference type="Pfam" id="PF19289"/>
    </source>
</evidence>
<dbReference type="Proteomes" id="UP000177171">
    <property type="component" value="Unassembled WGS sequence"/>
</dbReference>
<dbReference type="EMBL" id="MHQY01000038">
    <property type="protein sequence ID" value="OHA12873.1"/>
    <property type="molecule type" value="Genomic_DNA"/>
</dbReference>
<dbReference type="PANTHER" id="PTHR43421">
    <property type="entry name" value="METALLOPROTEASE PMBA"/>
    <property type="match status" value="1"/>
</dbReference>
<dbReference type="InterPro" id="IPR035068">
    <property type="entry name" value="TldD/PmbA_N"/>
</dbReference>
<dbReference type="SUPFAM" id="SSF111283">
    <property type="entry name" value="Putative modulator of DNA gyrase, PmbA/TldD"/>
    <property type="match status" value="1"/>
</dbReference>
<dbReference type="GO" id="GO:0008237">
    <property type="term" value="F:metallopeptidase activity"/>
    <property type="evidence" value="ECO:0007669"/>
    <property type="project" value="InterPro"/>
</dbReference>
<sequence length="534" mass="57620">MRTKAKLSQAVEEAFLYLSQLPDIVEVEVFASSNAQNVFRIDYKSHILCNGGEEAKSKEDYGIGVQAIFKTADGIKIGFGSESNNLSLEGAKIALEKAREGAVPDNEFVSLPKTIELKRTLYDYHDPEMLELSEKDFIAAGWKILDGAIKEFLNSETLKKLALLKNKPVSSLGLIVGGDMTVVAESIAVASTSMPEIQTDESTFVTVQITAMVEKFDAKGSGYGSYAKLSKIDDKAGKEAAQNAIDACGVIINGEIQKPLSIASGTYPVIFGPQPVSELMSNLIIPSLGADAFWGLQSPFTGQFGKQVVSSEINIFDDAANPEYVGAKGITCEGLPTKRTELIKAGVLNDILSNWYETQRLLHKDPEAEKKLGKDPKELYRQGKLFPTSGFRFNRGGGRGYDATAGISGTNTVFEGTNPKNIKELVADVPFGIYIGRIWYCYPMNGLKAGDFTATVIADSFVIKDGKIMAPLKANAVRINDNIMRVLNSVKAVSNGKKASIIWAADEVPVACDILVSNVTLEEIGAEEAPPTGV</sequence>
<dbReference type="InterPro" id="IPR036059">
    <property type="entry name" value="TldD/PmbA_sf"/>
</dbReference>
<comment type="caution">
    <text evidence="2">The sequence shown here is derived from an EMBL/GenBank/DDBJ whole genome shotgun (WGS) entry which is preliminary data.</text>
</comment>
<dbReference type="InterPro" id="IPR045569">
    <property type="entry name" value="Metalloprtase-TldD/E_C"/>
</dbReference>
<dbReference type="GO" id="GO:0006508">
    <property type="term" value="P:proteolysis"/>
    <property type="evidence" value="ECO:0007669"/>
    <property type="project" value="InterPro"/>
</dbReference>
<dbReference type="Gene3D" id="3.30.2290.10">
    <property type="entry name" value="PmbA/TldD superfamily"/>
    <property type="match status" value="1"/>
</dbReference>
<name>A0A1G2LMS2_9BACT</name>
<feature type="domain" description="Metalloprotease TldD/E C-terminal" evidence="1">
    <location>
        <begin position="264"/>
        <end position="519"/>
    </location>
</feature>
<dbReference type="Pfam" id="PF19289">
    <property type="entry name" value="PmbA_TldD_3rd"/>
    <property type="match status" value="1"/>
</dbReference>
<reference evidence="2 3" key="1">
    <citation type="journal article" date="2016" name="Nat. Commun.">
        <title>Thousands of microbial genomes shed light on interconnected biogeochemical processes in an aquifer system.</title>
        <authorList>
            <person name="Anantharaman K."/>
            <person name="Brown C.T."/>
            <person name="Hug L.A."/>
            <person name="Sharon I."/>
            <person name="Castelle C.J."/>
            <person name="Probst A.J."/>
            <person name="Thomas B.C."/>
            <person name="Singh A."/>
            <person name="Wilkins M.J."/>
            <person name="Karaoz U."/>
            <person name="Brodie E.L."/>
            <person name="Williams K.H."/>
            <person name="Hubbard S.S."/>
            <person name="Banfield J.F."/>
        </authorList>
    </citation>
    <scope>NUCLEOTIDE SEQUENCE [LARGE SCALE GENOMIC DNA]</scope>
</reference>
<dbReference type="PANTHER" id="PTHR43421:SF1">
    <property type="entry name" value="METALLOPROTEASE PMBA"/>
    <property type="match status" value="1"/>
</dbReference>
<evidence type="ECO:0000313" key="2">
    <source>
        <dbReference type="EMBL" id="OHA12873.1"/>
    </source>
</evidence>
<proteinExistence type="predicted"/>
<dbReference type="InterPro" id="IPR047657">
    <property type="entry name" value="PmbA"/>
</dbReference>
<organism evidence="2 3">
    <name type="scientific">Candidatus Sungbacteria bacterium RIFCSPLOWO2_12_FULL_41_11</name>
    <dbReference type="NCBI Taxonomy" id="1802286"/>
    <lineage>
        <taxon>Bacteria</taxon>
        <taxon>Candidatus Sungiibacteriota</taxon>
    </lineage>
</organism>
<evidence type="ECO:0000313" key="3">
    <source>
        <dbReference type="Proteomes" id="UP000177171"/>
    </source>
</evidence>
<protein>
    <recommendedName>
        <fullName evidence="1">Metalloprotease TldD/E C-terminal domain-containing protein</fullName>
    </recommendedName>
</protein>
<accession>A0A1G2LMS2</accession>
<gene>
    <name evidence="2" type="ORF">A3G49_03755</name>
</gene>
<dbReference type="AlphaFoldDB" id="A0A1G2LMS2"/>
<dbReference type="GO" id="GO:0005829">
    <property type="term" value="C:cytosol"/>
    <property type="evidence" value="ECO:0007669"/>
    <property type="project" value="TreeGrafter"/>
</dbReference>